<dbReference type="EMBL" id="VTER01000001">
    <property type="protein sequence ID" value="TYS52294.1"/>
    <property type="molecule type" value="Genomic_DNA"/>
</dbReference>
<dbReference type="Pfam" id="PF09954">
    <property type="entry name" value="DUF2188"/>
    <property type="match status" value="1"/>
</dbReference>
<dbReference type="AlphaFoldDB" id="A0A5D4RRE3"/>
<name>A0A5D4RRE3_9BACI</name>
<evidence type="ECO:0000256" key="1">
    <source>
        <dbReference type="SAM" id="MobiDB-lite"/>
    </source>
</evidence>
<sequence length="87" mass="9861">MADNKNSDDRNQYFQDRAGTEEANFHVVPNDEEGWAVKKEGEDEPELTTGSKSEAVDKAKEMAKEAGTMAIIHNDEGRIEDQENYRQ</sequence>
<feature type="region of interest" description="Disordered" evidence="1">
    <location>
        <begin position="68"/>
        <end position="87"/>
    </location>
</feature>
<feature type="compositionally biased region" description="Basic and acidic residues" evidence="1">
    <location>
        <begin position="73"/>
        <end position="87"/>
    </location>
</feature>
<gene>
    <name evidence="2" type="ORF">FZD51_02315</name>
</gene>
<reference evidence="2 3" key="1">
    <citation type="submission" date="2019-08" db="EMBL/GenBank/DDBJ databases">
        <title>Bacillus genomes from the desert of Cuatro Cienegas, Coahuila.</title>
        <authorList>
            <person name="Olmedo-Alvarez G."/>
        </authorList>
    </citation>
    <scope>NUCLEOTIDE SEQUENCE [LARGE SCALE GENOMIC DNA]</scope>
    <source>
        <strain evidence="2 3">CH446_14T</strain>
    </source>
</reference>
<organism evidence="2 3">
    <name type="scientific">Bacillus infantis</name>
    <dbReference type="NCBI Taxonomy" id="324767"/>
    <lineage>
        <taxon>Bacteria</taxon>
        <taxon>Bacillati</taxon>
        <taxon>Bacillota</taxon>
        <taxon>Bacilli</taxon>
        <taxon>Bacillales</taxon>
        <taxon>Bacillaceae</taxon>
        <taxon>Bacillus</taxon>
    </lineage>
</organism>
<feature type="compositionally biased region" description="Basic and acidic residues" evidence="1">
    <location>
        <begin position="1"/>
        <end position="11"/>
    </location>
</feature>
<protein>
    <submittedName>
        <fullName evidence="2">DUF2188 domain-containing protein</fullName>
    </submittedName>
</protein>
<proteinExistence type="predicted"/>
<comment type="caution">
    <text evidence="2">The sequence shown here is derived from an EMBL/GenBank/DDBJ whole genome shotgun (WGS) entry which is preliminary data.</text>
</comment>
<evidence type="ECO:0000313" key="3">
    <source>
        <dbReference type="Proteomes" id="UP000322139"/>
    </source>
</evidence>
<accession>A0A5D4RRE3</accession>
<dbReference type="InterPro" id="IPR018691">
    <property type="entry name" value="DUF2188"/>
</dbReference>
<dbReference type="RefSeq" id="WP_148973265.1">
    <property type="nucleotide sequence ID" value="NZ_JBNIKT010000050.1"/>
</dbReference>
<feature type="region of interest" description="Disordered" evidence="1">
    <location>
        <begin position="1"/>
        <end position="62"/>
    </location>
</feature>
<dbReference type="Proteomes" id="UP000322139">
    <property type="component" value="Unassembled WGS sequence"/>
</dbReference>
<evidence type="ECO:0000313" key="2">
    <source>
        <dbReference type="EMBL" id="TYS52294.1"/>
    </source>
</evidence>